<dbReference type="AlphaFoldDB" id="A0A9P5U843"/>
<proteinExistence type="predicted"/>
<feature type="non-terminal residue" evidence="1">
    <location>
        <position position="1"/>
    </location>
</feature>
<gene>
    <name evidence="1" type="ORF">BDP27DRAFT_1205087</name>
</gene>
<dbReference type="Proteomes" id="UP000772434">
    <property type="component" value="Unassembled WGS sequence"/>
</dbReference>
<keyword evidence="2" id="KW-1185">Reference proteome</keyword>
<reference evidence="1" key="1">
    <citation type="submission" date="2020-11" db="EMBL/GenBank/DDBJ databases">
        <authorList>
            <consortium name="DOE Joint Genome Institute"/>
            <person name="Ahrendt S."/>
            <person name="Riley R."/>
            <person name="Andreopoulos W."/>
            <person name="Labutti K."/>
            <person name="Pangilinan J."/>
            <person name="Ruiz-Duenas F.J."/>
            <person name="Barrasa J.M."/>
            <person name="Sanchez-Garcia M."/>
            <person name="Camarero S."/>
            <person name="Miyauchi S."/>
            <person name="Serrano A."/>
            <person name="Linde D."/>
            <person name="Babiker R."/>
            <person name="Drula E."/>
            <person name="Ayuso-Fernandez I."/>
            <person name="Pacheco R."/>
            <person name="Padilla G."/>
            <person name="Ferreira P."/>
            <person name="Barriuso J."/>
            <person name="Kellner H."/>
            <person name="Castanera R."/>
            <person name="Alfaro M."/>
            <person name="Ramirez L."/>
            <person name="Pisabarro A.G."/>
            <person name="Kuo A."/>
            <person name="Tritt A."/>
            <person name="Lipzen A."/>
            <person name="He G."/>
            <person name="Yan M."/>
            <person name="Ng V."/>
            <person name="Cullen D."/>
            <person name="Martin F."/>
            <person name="Rosso M.-N."/>
            <person name="Henrissat B."/>
            <person name="Hibbett D."/>
            <person name="Martinez A.T."/>
            <person name="Grigoriev I.V."/>
        </authorList>
    </citation>
    <scope>NUCLEOTIDE SEQUENCE</scope>
    <source>
        <strain evidence="1">AH 40177</strain>
    </source>
</reference>
<accession>A0A9P5U843</accession>
<sequence>QIYVRNMLLRRKGYPLWRPKLSQSTLPEIHQREGPQIGDIGILTEVGGFDYLFNVCHDAGHSLNEGR</sequence>
<feature type="non-terminal residue" evidence="1">
    <location>
        <position position="67"/>
    </location>
</feature>
<dbReference type="EMBL" id="JADNRY010000050">
    <property type="protein sequence ID" value="KAF9069527.1"/>
    <property type="molecule type" value="Genomic_DNA"/>
</dbReference>
<dbReference type="OrthoDB" id="3070764at2759"/>
<comment type="caution">
    <text evidence="1">The sequence shown here is derived from an EMBL/GenBank/DDBJ whole genome shotgun (WGS) entry which is preliminary data.</text>
</comment>
<protein>
    <submittedName>
        <fullName evidence="1">Uncharacterized protein</fullName>
    </submittedName>
</protein>
<organism evidence="1 2">
    <name type="scientific">Rhodocollybia butyracea</name>
    <dbReference type="NCBI Taxonomy" id="206335"/>
    <lineage>
        <taxon>Eukaryota</taxon>
        <taxon>Fungi</taxon>
        <taxon>Dikarya</taxon>
        <taxon>Basidiomycota</taxon>
        <taxon>Agaricomycotina</taxon>
        <taxon>Agaricomycetes</taxon>
        <taxon>Agaricomycetidae</taxon>
        <taxon>Agaricales</taxon>
        <taxon>Marasmiineae</taxon>
        <taxon>Omphalotaceae</taxon>
        <taxon>Rhodocollybia</taxon>
    </lineage>
</organism>
<evidence type="ECO:0000313" key="1">
    <source>
        <dbReference type="EMBL" id="KAF9069527.1"/>
    </source>
</evidence>
<evidence type="ECO:0000313" key="2">
    <source>
        <dbReference type="Proteomes" id="UP000772434"/>
    </source>
</evidence>
<name>A0A9P5U843_9AGAR</name>